<dbReference type="Gene3D" id="2.60.120.200">
    <property type="match status" value="1"/>
</dbReference>
<dbReference type="InterPro" id="IPR051360">
    <property type="entry name" value="Neuronal_Pentraxin_Related"/>
</dbReference>
<dbReference type="InterPro" id="IPR013320">
    <property type="entry name" value="ConA-like_dom_sf"/>
</dbReference>
<evidence type="ECO:0000256" key="1">
    <source>
        <dbReference type="ARBA" id="ARBA00001913"/>
    </source>
</evidence>
<keyword evidence="4" id="KW-1015">Disulfide bond</keyword>
<evidence type="ECO:0000256" key="5">
    <source>
        <dbReference type="ARBA" id="ARBA00023180"/>
    </source>
</evidence>
<evidence type="ECO:0000259" key="7">
    <source>
        <dbReference type="PROSITE" id="PS51828"/>
    </source>
</evidence>
<dbReference type="OrthoDB" id="547680at2759"/>
<dbReference type="PANTHER" id="PTHR19277:SF161">
    <property type="entry name" value="LAMININ G DOMAIN-CONTAINING PROTEIN"/>
    <property type="match status" value="1"/>
</dbReference>
<accession>A0A9X0CKN2</accession>
<dbReference type="Proteomes" id="UP001163046">
    <property type="component" value="Unassembled WGS sequence"/>
</dbReference>
<dbReference type="InterPro" id="IPR001759">
    <property type="entry name" value="PTX_dom"/>
</dbReference>
<evidence type="ECO:0000256" key="6">
    <source>
        <dbReference type="PROSITE-ProRule" id="PRU01172"/>
    </source>
</evidence>
<evidence type="ECO:0000256" key="3">
    <source>
        <dbReference type="ARBA" id="ARBA00022837"/>
    </source>
</evidence>
<dbReference type="AlphaFoldDB" id="A0A9X0CKN2"/>
<keyword evidence="3" id="KW-0106">Calcium</keyword>
<keyword evidence="2" id="KW-0479">Metal-binding</keyword>
<keyword evidence="9" id="KW-1185">Reference proteome</keyword>
<comment type="caution">
    <text evidence="8">The sequence shown here is derived from an EMBL/GenBank/DDBJ whole genome shotgun (WGS) entry which is preliminary data.</text>
</comment>
<evidence type="ECO:0000256" key="4">
    <source>
        <dbReference type="ARBA" id="ARBA00023157"/>
    </source>
</evidence>
<dbReference type="Pfam" id="PF00354">
    <property type="entry name" value="Pentaxin"/>
    <property type="match status" value="1"/>
</dbReference>
<organism evidence="8 9">
    <name type="scientific">Desmophyllum pertusum</name>
    <dbReference type="NCBI Taxonomy" id="174260"/>
    <lineage>
        <taxon>Eukaryota</taxon>
        <taxon>Metazoa</taxon>
        <taxon>Cnidaria</taxon>
        <taxon>Anthozoa</taxon>
        <taxon>Hexacorallia</taxon>
        <taxon>Scleractinia</taxon>
        <taxon>Caryophylliina</taxon>
        <taxon>Caryophylliidae</taxon>
        <taxon>Desmophyllum</taxon>
    </lineage>
</organism>
<dbReference type="PRINTS" id="PR00895">
    <property type="entry name" value="PENTAXIN"/>
</dbReference>
<keyword evidence="5" id="KW-0325">Glycoprotein</keyword>
<sequence length="98" mass="10697">MTDAIMMFLSSTGLFRFLVLDEQIHGQTGSYDDRAWHHVCGTWADREGLVKLFVDGEFKLIGNRSIRGAIPGSGKFILGQDQDSLGGALIGSRVLLGK</sequence>
<comment type="caution">
    <text evidence="6">Lacks conserved residue(s) required for the propagation of feature annotation.</text>
</comment>
<protein>
    <submittedName>
        <fullName evidence="8">Pentaxin</fullName>
    </submittedName>
</protein>
<dbReference type="PANTHER" id="PTHR19277">
    <property type="entry name" value="PENTRAXIN"/>
    <property type="match status" value="1"/>
</dbReference>
<dbReference type="PROSITE" id="PS51828">
    <property type="entry name" value="PTX_2"/>
    <property type="match status" value="1"/>
</dbReference>
<feature type="domain" description="Pentraxin (PTX)" evidence="7">
    <location>
        <begin position="1"/>
        <end position="98"/>
    </location>
</feature>
<comment type="cofactor">
    <cofactor evidence="1">
        <name>Ca(2+)</name>
        <dbReference type="ChEBI" id="CHEBI:29108"/>
    </cofactor>
</comment>
<proteinExistence type="predicted"/>
<gene>
    <name evidence="8" type="primary">SVEP1_11</name>
    <name evidence="8" type="ORF">OS493_017019</name>
</gene>
<dbReference type="EMBL" id="MU827310">
    <property type="protein sequence ID" value="KAJ7360386.1"/>
    <property type="molecule type" value="Genomic_DNA"/>
</dbReference>
<reference evidence="8" key="1">
    <citation type="submission" date="2023-01" db="EMBL/GenBank/DDBJ databases">
        <title>Genome assembly of the deep-sea coral Lophelia pertusa.</title>
        <authorList>
            <person name="Herrera S."/>
            <person name="Cordes E."/>
        </authorList>
    </citation>
    <scope>NUCLEOTIDE SEQUENCE</scope>
    <source>
        <strain evidence="8">USNM1676648</strain>
        <tissue evidence="8">Polyp</tissue>
    </source>
</reference>
<evidence type="ECO:0000313" key="8">
    <source>
        <dbReference type="EMBL" id="KAJ7360386.1"/>
    </source>
</evidence>
<evidence type="ECO:0000313" key="9">
    <source>
        <dbReference type="Proteomes" id="UP001163046"/>
    </source>
</evidence>
<dbReference type="GO" id="GO:0046872">
    <property type="term" value="F:metal ion binding"/>
    <property type="evidence" value="ECO:0007669"/>
    <property type="project" value="UniProtKB-KW"/>
</dbReference>
<evidence type="ECO:0000256" key="2">
    <source>
        <dbReference type="ARBA" id="ARBA00022723"/>
    </source>
</evidence>
<name>A0A9X0CKN2_9CNID</name>
<dbReference type="SUPFAM" id="SSF49899">
    <property type="entry name" value="Concanavalin A-like lectins/glucanases"/>
    <property type="match status" value="1"/>
</dbReference>